<keyword evidence="1" id="KW-0378">Hydrolase</keyword>
<feature type="non-terminal residue" evidence="3">
    <location>
        <position position="903"/>
    </location>
</feature>
<gene>
    <name evidence="3" type="ORF">CFP56_009098</name>
</gene>
<evidence type="ECO:0000259" key="2">
    <source>
        <dbReference type="Pfam" id="PF01764"/>
    </source>
</evidence>
<accession>A0AAW0L550</accession>
<proteinExistence type="predicted"/>
<dbReference type="CDD" id="cd00519">
    <property type="entry name" value="Lipase_3"/>
    <property type="match status" value="2"/>
</dbReference>
<evidence type="ECO:0000256" key="1">
    <source>
        <dbReference type="ARBA" id="ARBA00022801"/>
    </source>
</evidence>
<dbReference type="GO" id="GO:0004806">
    <property type="term" value="F:triacylglycerol lipase activity"/>
    <property type="evidence" value="ECO:0007669"/>
    <property type="project" value="InterPro"/>
</dbReference>
<comment type="caution">
    <text evidence="3">The sequence shown here is derived from an EMBL/GenBank/DDBJ whole genome shotgun (WGS) entry which is preliminary data.</text>
</comment>
<dbReference type="SUPFAM" id="SSF53474">
    <property type="entry name" value="alpha/beta-Hydrolases"/>
    <property type="match status" value="2"/>
</dbReference>
<keyword evidence="4" id="KW-1185">Reference proteome</keyword>
<protein>
    <submittedName>
        <fullName evidence="3">Phospholipase a1-iibeta</fullName>
    </submittedName>
</protein>
<evidence type="ECO:0000313" key="4">
    <source>
        <dbReference type="Proteomes" id="UP000237347"/>
    </source>
</evidence>
<dbReference type="InterPro" id="IPR029058">
    <property type="entry name" value="AB_hydrolase_fold"/>
</dbReference>
<feature type="domain" description="Fungal lipase-type" evidence="2">
    <location>
        <begin position="656"/>
        <end position="812"/>
    </location>
</feature>
<name>A0AAW0L550_QUESU</name>
<dbReference type="InterPro" id="IPR002921">
    <property type="entry name" value="Fungal_lipase-type"/>
</dbReference>
<dbReference type="AlphaFoldDB" id="A0AAW0L550"/>
<organism evidence="3 4">
    <name type="scientific">Quercus suber</name>
    <name type="common">Cork oak</name>
    <dbReference type="NCBI Taxonomy" id="58331"/>
    <lineage>
        <taxon>Eukaryota</taxon>
        <taxon>Viridiplantae</taxon>
        <taxon>Streptophyta</taxon>
        <taxon>Embryophyta</taxon>
        <taxon>Tracheophyta</taxon>
        <taxon>Spermatophyta</taxon>
        <taxon>Magnoliopsida</taxon>
        <taxon>eudicotyledons</taxon>
        <taxon>Gunneridae</taxon>
        <taxon>Pentapetalae</taxon>
        <taxon>rosids</taxon>
        <taxon>fabids</taxon>
        <taxon>Fagales</taxon>
        <taxon>Fagaceae</taxon>
        <taxon>Quercus</taxon>
    </lineage>
</organism>
<dbReference type="Pfam" id="PF01764">
    <property type="entry name" value="Lipase_3"/>
    <property type="match status" value="2"/>
</dbReference>
<dbReference type="InterPro" id="IPR044819">
    <property type="entry name" value="OBL-like"/>
</dbReference>
<dbReference type="PANTHER" id="PTHR46086">
    <property type="entry name" value="ALPHA/BETA-HYDROLASES SUPERFAMILY PROTEIN"/>
    <property type="match status" value="1"/>
</dbReference>
<reference evidence="3 4" key="1">
    <citation type="journal article" date="2018" name="Sci. Data">
        <title>The draft genome sequence of cork oak.</title>
        <authorList>
            <person name="Ramos A.M."/>
            <person name="Usie A."/>
            <person name="Barbosa P."/>
            <person name="Barros P.M."/>
            <person name="Capote T."/>
            <person name="Chaves I."/>
            <person name="Simoes F."/>
            <person name="Abreu I."/>
            <person name="Carrasquinho I."/>
            <person name="Faro C."/>
            <person name="Guimaraes J.B."/>
            <person name="Mendonca D."/>
            <person name="Nobrega F."/>
            <person name="Rodrigues L."/>
            <person name="Saibo N.J.M."/>
            <person name="Varela M.C."/>
            <person name="Egas C."/>
            <person name="Matos J."/>
            <person name="Miguel C.M."/>
            <person name="Oliveira M.M."/>
            <person name="Ricardo C.P."/>
            <person name="Goncalves S."/>
        </authorList>
    </citation>
    <scope>NUCLEOTIDE SEQUENCE [LARGE SCALE GENOMIC DNA]</scope>
    <source>
        <strain evidence="4">cv. HL8</strain>
    </source>
</reference>
<feature type="domain" description="Fungal lipase-type" evidence="2">
    <location>
        <begin position="201"/>
        <end position="360"/>
    </location>
</feature>
<dbReference type="Proteomes" id="UP000237347">
    <property type="component" value="Unassembled WGS sequence"/>
</dbReference>
<evidence type="ECO:0000313" key="3">
    <source>
        <dbReference type="EMBL" id="KAK7845623.1"/>
    </source>
</evidence>
<dbReference type="Gene3D" id="3.40.50.1820">
    <property type="entry name" value="alpha/beta hydrolase"/>
    <property type="match status" value="2"/>
</dbReference>
<sequence>MSSEKQFCENYFVLKPDNASFYDLASFLFSSKSETSKFIESSEELKGDFWIRWYIFNSLFVQKLLLKVGKPMVLIGNVLELWLNLLSSNGGLLRLITNFFTGKMVRPNRSSAKFTSVVANLDQRVELDKKISYSNRKYNASLSIMASKLSYENEAFVKTIIKDHWNMEFLGFNNFWNDYLEDAATQAIMFLDTRVDPNLIVVAFRGTEPFDPEAWRTDVDLSWYEFKGVGKTHSGFMKALGLQKNKGWPKEIEQGINQKKYAYYEIRQRLRELLQKNENAKFILTGHSLGGALAILFLTVLAKHEEEWLMHKLEGVYTFGQPRVGDYQLGGYMENKLKQYDVRYLRFVYCNDIVPRVPYDDDDNDFFTHFGPCLYYNSFYKGKILKDEPNKNYFSATWAIFKFMNAVWELIRSFIIPYTRGQEYKESWLMKIMRIFGLVFPGLAEHLPPDYVNVTRLGSLPLGLQDSKPDAASFYDLGCFLFSSGSKDCEFIECSSEDLKGGFWRRWYIFSSLFAQKLLLKVENPMKKLGKVLEQWLNLLSSNGGLLRLFANLLTGKRERTPNRLSAKFTSVVGNLDPRVELDKSIRYGNTKYNAFLSIMASKLSYENEEFTKIIINDHWNMKFLYFDNYWNDYLKDYTTQVIMFQNTMVDPNLIVVAFRGTHPFDPKAWRVDVDLSWYKIEGVGKTHSGFMKALGLQKRKGWPEQGSNQNKYAYYEIRQRLRKLLQKNKNAKFILTGHSLGGALAILFLTVLAVHEEEWLMDKLEGVYTFGQPRVGDNQLKEYMEKKLEQYDVRYFRFVYSNDIVPRVPYDDDNVFFIHFGTCCYYNSSYKGKVITEEPNKNYFSVPWTIVKFRLNAIWELNRSFIFPYTRGPEYKESWLMKTMRIFGLVFPGLVAHMPQDY</sequence>
<dbReference type="GO" id="GO:0006629">
    <property type="term" value="P:lipid metabolic process"/>
    <property type="evidence" value="ECO:0007669"/>
    <property type="project" value="InterPro"/>
</dbReference>
<dbReference type="EMBL" id="PKMF04000167">
    <property type="protein sequence ID" value="KAK7845623.1"/>
    <property type="molecule type" value="Genomic_DNA"/>
</dbReference>
<dbReference type="PANTHER" id="PTHR46086:SF4">
    <property type="entry name" value="ALPHA_BETA-HYDROLASES SUPERFAMILY PROTEIN"/>
    <property type="match status" value="1"/>
</dbReference>